<sequence>MTKETKKTVVLGASTNPNRYAYLAAHRLHEAGHPMELVSIKKGQLFGQQFKDLKELPEINEVDTVTLYIGSHNLTQWNDYILNLEPKRIIFNPGTENQALAQAARAKGIETIEGCTLVMLRAGLF</sequence>
<protein>
    <submittedName>
        <fullName evidence="2">CoA-binding protein</fullName>
    </submittedName>
</protein>
<proteinExistence type="predicted"/>
<evidence type="ECO:0000313" key="2">
    <source>
        <dbReference type="EMBL" id="MCV9389027.1"/>
    </source>
</evidence>
<name>A0ABT3CZG2_9BACT</name>
<dbReference type="Proteomes" id="UP001300692">
    <property type="component" value="Unassembled WGS sequence"/>
</dbReference>
<evidence type="ECO:0000259" key="1">
    <source>
        <dbReference type="Pfam" id="PF13380"/>
    </source>
</evidence>
<gene>
    <name evidence="2" type="ORF">N7U62_20300</name>
</gene>
<dbReference type="Gene3D" id="3.40.50.720">
    <property type="entry name" value="NAD(P)-binding Rossmann-like Domain"/>
    <property type="match status" value="1"/>
</dbReference>
<dbReference type="EMBL" id="JAOYOD010000001">
    <property type="protein sequence ID" value="MCV9389027.1"/>
    <property type="molecule type" value="Genomic_DNA"/>
</dbReference>
<evidence type="ECO:0000313" key="3">
    <source>
        <dbReference type="Proteomes" id="UP001300692"/>
    </source>
</evidence>
<dbReference type="RefSeq" id="WP_264139929.1">
    <property type="nucleotide sequence ID" value="NZ_JAOYOD010000001.1"/>
</dbReference>
<organism evidence="2 3">
    <name type="scientific">Reichenbachiella ulvae</name>
    <dbReference type="NCBI Taxonomy" id="2980104"/>
    <lineage>
        <taxon>Bacteria</taxon>
        <taxon>Pseudomonadati</taxon>
        <taxon>Bacteroidota</taxon>
        <taxon>Cytophagia</taxon>
        <taxon>Cytophagales</taxon>
        <taxon>Reichenbachiellaceae</taxon>
        <taxon>Reichenbachiella</taxon>
    </lineage>
</organism>
<accession>A0ABT3CZG2</accession>
<reference evidence="2 3" key="1">
    <citation type="submission" date="2022-10" db="EMBL/GenBank/DDBJ databases">
        <title>Comparative genomics and taxonomic characterization of three novel marine species of genus Reichenbachiella exhibiting antioxidant and polysaccharide degradation activities.</title>
        <authorList>
            <person name="Muhammad N."/>
            <person name="Lee Y.-J."/>
            <person name="Ko J."/>
            <person name="Kim S.-G."/>
        </authorList>
    </citation>
    <scope>NUCLEOTIDE SEQUENCE [LARGE SCALE GENOMIC DNA]</scope>
    <source>
        <strain evidence="2 3">ABR2-5</strain>
    </source>
</reference>
<dbReference type="InterPro" id="IPR036291">
    <property type="entry name" value="NAD(P)-bd_dom_sf"/>
</dbReference>
<dbReference type="Pfam" id="PF13380">
    <property type="entry name" value="CoA_binding_2"/>
    <property type="match status" value="1"/>
</dbReference>
<keyword evidence="3" id="KW-1185">Reference proteome</keyword>
<dbReference type="SUPFAM" id="SSF51735">
    <property type="entry name" value="NAD(P)-binding Rossmann-fold domains"/>
    <property type="match status" value="1"/>
</dbReference>
<feature type="domain" description="CoA-binding" evidence="1">
    <location>
        <begin position="6"/>
        <end position="120"/>
    </location>
</feature>
<comment type="caution">
    <text evidence="2">The sequence shown here is derived from an EMBL/GenBank/DDBJ whole genome shotgun (WGS) entry which is preliminary data.</text>
</comment>
<dbReference type="InterPro" id="IPR003781">
    <property type="entry name" value="CoA-bd"/>
</dbReference>